<accession>A0A1F6CP81</accession>
<evidence type="ECO:0000256" key="1">
    <source>
        <dbReference type="SAM" id="MobiDB-lite"/>
    </source>
</evidence>
<feature type="domain" description="DUF7680" evidence="2">
    <location>
        <begin position="7"/>
        <end position="168"/>
    </location>
</feature>
<organism evidence="3 4">
    <name type="scientific">Handelsmanbacteria sp. (strain RIFCSPLOWO2_12_FULL_64_10)</name>
    <dbReference type="NCBI Taxonomy" id="1817868"/>
    <lineage>
        <taxon>Bacteria</taxon>
        <taxon>Candidatus Handelsmaniibacteriota</taxon>
    </lineage>
</organism>
<comment type="caution">
    <text evidence="3">The sequence shown here is derived from an EMBL/GenBank/DDBJ whole genome shotgun (WGS) entry which is preliminary data.</text>
</comment>
<protein>
    <recommendedName>
        <fullName evidence="2">DUF7680 domain-containing protein</fullName>
    </recommendedName>
</protein>
<name>A0A1F6CP81_HANXR</name>
<dbReference type="EMBL" id="MFKF01000200">
    <property type="protein sequence ID" value="OGG50811.1"/>
    <property type="molecule type" value="Genomic_DNA"/>
</dbReference>
<dbReference type="Proteomes" id="UP000178606">
    <property type="component" value="Unassembled WGS sequence"/>
</dbReference>
<gene>
    <name evidence="3" type="ORF">A3F84_17430</name>
</gene>
<dbReference type="InterPro" id="IPR056097">
    <property type="entry name" value="DUF7680"/>
</dbReference>
<dbReference type="Pfam" id="PF24728">
    <property type="entry name" value="DUF7680"/>
    <property type="match status" value="1"/>
</dbReference>
<evidence type="ECO:0000313" key="3">
    <source>
        <dbReference type="EMBL" id="OGG50811.1"/>
    </source>
</evidence>
<dbReference type="AlphaFoldDB" id="A0A1F6CP81"/>
<evidence type="ECO:0000259" key="2">
    <source>
        <dbReference type="Pfam" id="PF24728"/>
    </source>
</evidence>
<feature type="region of interest" description="Disordered" evidence="1">
    <location>
        <begin position="28"/>
        <end position="52"/>
    </location>
</feature>
<proteinExistence type="predicted"/>
<sequence>MWRTSPFVLRITEWKELPTPVLVVKERQEPRRPLPRPEGEETAPKSEGSLVERGHIAGGSLRRILPVLRGILERVNDEAGVPLELQRYLTQEGLRLRENLPLDEEVGAKLSLIFRLQERLNDLDRVELIARRVNRFTREEAAYWLSRMTSFGSDANRWAIAGMRTIIGGTPKDKKAVERMLERLRMTT</sequence>
<evidence type="ECO:0000313" key="4">
    <source>
        <dbReference type="Proteomes" id="UP000178606"/>
    </source>
</evidence>
<reference evidence="3 4" key="1">
    <citation type="journal article" date="2016" name="Nat. Commun.">
        <title>Thousands of microbial genomes shed light on interconnected biogeochemical processes in an aquifer system.</title>
        <authorList>
            <person name="Anantharaman K."/>
            <person name="Brown C.T."/>
            <person name="Hug L.A."/>
            <person name="Sharon I."/>
            <person name="Castelle C.J."/>
            <person name="Probst A.J."/>
            <person name="Thomas B.C."/>
            <person name="Singh A."/>
            <person name="Wilkins M.J."/>
            <person name="Karaoz U."/>
            <person name="Brodie E.L."/>
            <person name="Williams K.H."/>
            <person name="Hubbard S.S."/>
            <person name="Banfield J.F."/>
        </authorList>
    </citation>
    <scope>NUCLEOTIDE SEQUENCE [LARGE SCALE GENOMIC DNA]</scope>
    <source>
        <strain evidence="4">RIFCSPLOWO2_12_FULL_64_10</strain>
    </source>
</reference>